<dbReference type="OrthoDB" id="5370830at2759"/>
<evidence type="ECO:0000256" key="1">
    <source>
        <dbReference type="SAM" id="SignalP"/>
    </source>
</evidence>
<feature type="chain" id="PRO_5026100602" description="Lytic polysaccharide monooxygenase" evidence="1">
    <location>
        <begin position="18"/>
        <end position="226"/>
    </location>
</feature>
<dbReference type="Proteomes" id="UP000799291">
    <property type="component" value="Unassembled WGS sequence"/>
</dbReference>
<gene>
    <name evidence="2" type="ORF">K458DRAFT_447194</name>
</gene>
<reference evidence="2" key="1">
    <citation type="journal article" date="2020" name="Stud. Mycol.">
        <title>101 Dothideomycetes genomes: a test case for predicting lifestyles and emergence of pathogens.</title>
        <authorList>
            <person name="Haridas S."/>
            <person name="Albert R."/>
            <person name="Binder M."/>
            <person name="Bloem J."/>
            <person name="Labutti K."/>
            <person name="Salamov A."/>
            <person name="Andreopoulos B."/>
            <person name="Baker S."/>
            <person name="Barry K."/>
            <person name="Bills G."/>
            <person name="Bluhm B."/>
            <person name="Cannon C."/>
            <person name="Castanera R."/>
            <person name="Culley D."/>
            <person name="Daum C."/>
            <person name="Ezra D."/>
            <person name="Gonzalez J."/>
            <person name="Henrissat B."/>
            <person name="Kuo A."/>
            <person name="Liang C."/>
            <person name="Lipzen A."/>
            <person name="Lutzoni F."/>
            <person name="Magnuson J."/>
            <person name="Mondo S."/>
            <person name="Nolan M."/>
            <person name="Ohm R."/>
            <person name="Pangilinan J."/>
            <person name="Park H.-J."/>
            <person name="Ramirez L."/>
            <person name="Alfaro M."/>
            <person name="Sun H."/>
            <person name="Tritt A."/>
            <person name="Yoshinaga Y."/>
            <person name="Zwiers L.-H."/>
            <person name="Turgeon B."/>
            <person name="Goodwin S."/>
            <person name="Spatafora J."/>
            <person name="Crous P."/>
            <person name="Grigoriev I."/>
        </authorList>
    </citation>
    <scope>NUCLEOTIDE SEQUENCE</scope>
    <source>
        <strain evidence="2">CBS 122367</strain>
    </source>
</reference>
<dbReference type="EMBL" id="MU005626">
    <property type="protein sequence ID" value="KAF2677087.1"/>
    <property type="molecule type" value="Genomic_DNA"/>
</dbReference>
<dbReference type="PANTHER" id="PTHR38850:SF2">
    <property type="entry name" value="CERATO-PLATANIN"/>
    <property type="match status" value="1"/>
</dbReference>
<name>A0A6G1IFS8_9PLEO</name>
<sequence>MFTKYASIWALASTAFAAPLACDADSPLVTVTTPSPGKSGAVWITPHEQYSSSVGVLGCKINHNRVAYWPLYPDVNRYCVKVTRKGRSLHLLHIDQSGGANDISYDAWNYLATGKSAKDAPHCGGALEAQFEWVDNKECADLILSGDGRLPLAASNPDLAPYAPEPKEKYVKLYNLKDMQCQIGKDEESVCPSGLGNVNDPSGIVFEDIKYDTARAGGCPQLSPTD</sequence>
<dbReference type="PANTHER" id="PTHR38850">
    <property type="entry name" value="CERATO-PLATANIN"/>
    <property type="match status" value="1"/>
</dbReference>
<feature type="signal peptide" evidence="1">
    <location>
        <begin position="1"/>
        <end position="17"/>
    </location>
</feature>
<proteinExistence type="predicted"/>
<protein>
    <recommendedName>
        <fullName evidence="4">Lytic polysaccharide monooxygenase</fullName>
    </recommendedName>
</protein>
<evidence type="ECO:0008006" key="4">
    <source>
        <dbReference type="Google" id="ProtNLM"/>
    </source>
</evidence>
<accession>A0A6G1IFS8</accession>
<evidence type="ECO:0000313" key="2">
    <source>
        <dbReference type="EMBL" id="KAF2677087.1"/>
    </source>
</evidence>
<keyword evidence="1" id="KW-0732">Signal</keyword>
<organism evidence="2 3">
    <name type="scientific">Lentithecium fluviatile CBS 122367</name>
    <dbReference type="NCBI Taxonomy" id="1168545"/>
    <lineage>
        <taxon>Eukaryota</taxon>
        <taxon>Fungi</taxon>
        <taxon>Dikarya</taxon>
        <taxon>Ascomycota</taxon>
        <taxon>Pezizomycotina</taxon>
        <taxon>Dothideomycetes</taxon>
        <taxon>Pleosporomycetidae</taxon>
        <taxon>Pleosporales</taxon>
        <taxon>Massarineae</taxon>
        <taxon>Lentitheciaceae</taxon>
        <taxon>Lentithecium</taxon>
    </lineage>
</organism>
<dbReference type="AlphaFoldDB" id="A0A6G1IFS8"/>
<evidence type="ECO:0000313" key="3">
    <source>
        <dbReference type="Proteomes" id="UP000799291"/>
    </source>
</evidence>
<keyword evidence="3" id="KW-1185">Reference proteome</keyword>